<evidence type="ECO:0000256" key="8">
    <source>
        <dbReference type="ARBA" id="ARBA00023136"/>
    </source>
</evidence>
<evidence type="ECO:0000259" key="10">
    <source>
        <dbReference type="PROSITE" id="PS50928"/>
    </source>
</evidence>
<dbReference type="STRING" id="360411.AC812_10320"/>
<dbReference type="GO" id="GO:0015423">
    <property type="term" value="F:ABC-type maltose transporter activity"/>
    <property type="evidence" value="ECO:0007669"/>
    <property type="project" value="TreeGrafter"/>
</dbReference>
<dbReference type="CDD" id="cd06261">
    <property type="entry name" value="TM_PBP2"/>
    <property type="match status" value="1"/>
</dbReference>
<feature type="transmembrane region" description="Helical" evidence="9">
    <location>
        <begin position="245"/>
        <end position="266"/>
    </location>
</feature>
<gene>
    <name evidence="11" type="ORF">AC812_10320</name>
</gene>
<evidence type="ECO:0000256" key="5">
    <source>
        <dbReference type="ARBA" id="ARBA00022597"/>
    </source>
</evidence>
<dbReference type="PATRIC" id="fig|360411.5.peg.2677"/>
<keyword evidence="5" id="KW-0762">Sugar transport</keyword>
<evidence type="ECO:0000313" key="11">
    <source>
        <dbReference type="EMBL" id="KPL74910.1"/>
    </source>
</evidence>
<dbReference type="InterPro" id="IPR000515">
    <property type="entry name" value="MetI-like"/>
</dbReference>
<dbReference type="AlphaFoldDB" id="A0A0P6Y0B0"/>
<keyword evidence="4" id="KW-1003">Cell membrane</keyword>
<name>A0A0P6Y0B0_9CHLR</name>
<dbReference type="EMBL" id="LGHJ01000016">
    <property type="protein sequence ID" value="KPL74910.1"/>
    <property type="molecule type" value="Genomic_DNA"/>
</dbReference>
<comment type="similarity">
    <text evidence="2">Belongs to the binding-protein-dependent transport system permease family. MalFG subfamily.</text>
</comment>
<dbReference type="GO" id="GO:0042956">
    <property type="term" value="P:maltodextrin transmembrane transport"/>
    <property type="evidence" value="ECO:0007669"/>
    <property type="project" value="TreeGrafter"/>
</dbReference>
<keyword evidence="7 9" id="KW-1133">Transmembrane helix</keyword>
<keyword evidence="12" id="KW-1185">Reference proteome</keyword>
<proteinExistence type="inferred from homology"/>
<keyword evidence="6 9" id="KW-0812">Transmembrane</keyword>
<evidence type="ECO:0000256" key="6">
    <source>
        <dbReference type="ARBA" id="ARBA00022692"/>
    </source>
</evidence>
<protein>
    <submittedName>
        <fullName evidence="11">ABC transporter permease</fullName>
    </submittedName>
</protein>
<evidence type="ECO:0000256" key="1">
    <source>
        <dbReference type="ARBA" id="ARBA00004651"/>
    </source>
</evidence>
<evidence type="ECO:0000256" key="7">
    <source>
        <dbReference type="ARBA" id="ARBA00022989"/>
    </source>
</evidence>
<keyword evidence="3 9" id="KW-0813">Transport</keyword>
<feature type="transmembrane region" description="Helical" evidence="9">
    <location>
        <begin position="111"/>
        <end position="139"/>
    </location>
</feature>
<feature type="transmembrane region" description="Helical" evidence="9">
    <location>
        <begin position="78"/>
        <end position="99"/>
    </location>
</feature>
<dbReference type="PANTHER" id="PTHR32243:SF50">
    <property type="entry name" value="MALTOSE_MALTODEXTRIN TRANSPORT SYSTEM PERMEASE PROTEIN MALG"/>
    <property type="match status" value="1"/>
</dbReference>
<evidence type="ECO:0000313" key="12">
    <source>
        <dbReference type="Proteomes" id="UP000050514"/>
    </source>
</evidence>
<dbReference type="Proteomes" id="UP000050514">
    <property type="component" value="Unassembled WGS sequence"/>
</dbReference>
<dbReference type="SUPFAM" id="SSF161098">
    <property type="entry name" value="MetI-like"/>
    <property type="match status" value="1"/>
</dbReference>
<evidence type="ECO:0000256" key="9">
    <source>
        <dbReference type="RuleBase" id="RU363032"/>
    </source>
</evidence>
<organism evidence="11 12">
    <name type="scientific">Bellilinea caldifistulae</name>
    <dbReference type="NCBI Taxonomy" id="360411"/>
    <lineage>
        <taxon>Bacteria</taxon>
        <taxon>Bacillati</taxon>
        <taxon>Chloroflexota</taxon>
        <taxon>Anaerolineae</taxon>
        <taxon>Anaerolineales</taxon>
        <taxon>Anaerolineaceae</taxon>
        <taxon>Bellilinea</taxon>
    </lineage>
</organism>
<feature type="transmembrane region" description="Helical" evidence="9">
    <location>
        <begin position="145"/>
        <end position="165"/>
    </location>
</feature>
<feature type="domain" description="ABC transmembrane type-1" evidence="10">
    <location>
        <begin position="74"/>
        <end position="266"/>
    </location>
</feature>
<feature type="transmembrane region" description="Helical" evidence="9">
    <location>
        <begin position="186"/>
        <end position="208"/>
    </location>
</feature>
<dbReference type="OrthoDB" id="9794684at2"/>
<dbReference type="RefSeq" id="WP_061915817.1">
    <property type="nucleotide sequence ID" value="NZ_DF967971.1"/>
</dbReference>
<dbReference type="Pfam" id="PF00528">
    <property type="entry name" value="BPD_transp_1"/>
    <property type="match status" value="1"/>
</dbReference>
<accession>A0A0P6Y0B0</accession>
<dbReference type="GO" id="GO:0005886">
    <property type="term" value="C:plasma membrane"/>
    <property type="evidence" value="ECO:0007669"/>
    <property type="project" value="UniProtKB-SubCell"/>
</dbReference>
<dbReference type="InterPro" id="IPR035906">
    <property type="entry name" value="MetI-like_sf"/>
</dbReference>
<reference evidence="11 12" key="1">
    <citation type="submission" date="2015-07" db="EMBL/GenBank/DDBJ databases">
        <title>Draft genome of Bellilinea caldifistulae DSM 17877.</title>
        <authorList>
            <person name="Hemp J."/>
            <person name="Ward L.M."/>
            <person name="Pace L.A."/>
            <person name="Fischer W.W."/>
        </authorList>
    </citation>
    <scope>NUCLEOTIDE SEQUENCE [LARGE SCALE GENOMIC DNA]</scope>
    <source>
        <strain evidence="11 12">GOMI-1</strain>
    </source>
</reference>
<dbReference type="Gene3D" id="1.10.3720.10">
    <property type="entry name" value="MetI-like"/>
    <property type="match status" value="1"/>
</dbReference>
<evidence type="ECO:0000256" key="3">
    <source>
        <dbReference type="ARBA" id="ARBA00022448"/>
    </source>
</evidence>
<feature type="transmembrane region" description="Helical" evidence="9">
    <location>
        <begin position="12"/>
        <end position="33"/>
    </location>
</feature>
<dbReference type="PANTHER" id="PTHR32243">
    <property type="entry name" value="MALTOSE TRANSPORT SYSTEM PERMEASE-RELATED"/>
    <property type="match status" value="1"/>
</dbReference>
<evidence type="ECO:0000256" key="2">
    <source>
        <dbReference type="ARBA" id="ARBA00009047"/>
    </source>
</evidence>
<comment type="subcellular location">
    <subcellularLocation>
        <location evidence="1 9">Cell membrane</location>
        <topology evidence="1 9">Multi-pass membrane protein</topology>
    </subcellularLocation>
</comment>
<evidence type="ECO:0000256" key="4">
    <source>
        <dbReference type="ARBA" id="ARBA00022475"/>
    </source>
</evidence>
<dbReference type="InterPro" id="IPR050901">
    <property type="entry name" value="BP-dep_ABC_trans_perm"/>
</dbReference>
<dbReference type="PROSITE" id="PS50928">
    <property type="entry name" value="ABC_TM1"/>
    <property type="match status" value="1"/>
</dbReference>
<keyword evidence="8 9" id="KW-0472">Membrane</keyword>
<comment type="caution">
    <text evidence="11">The sequence shown here is derived from an EMBL/GenBank/DDBJ whole genome shotgun (WGS) entry which is preliminary data.</text>
</comment>
<sequence>MIRKTPVGVRILQYTFLVIAVIFALYPVWFALLASGRSGGRLYTLSLPGMFFPVDWSFENYRFMLFERPYLTWLTNSFKVASITTVASLVVCTSAAFALSRFRFKGREFFLIFLLAISTFPGILSLVAIAQVLTAIGLFGKHLGLILAFTSATLVFCTWNLKGYFDTIPIDLEEAAQIDGTTPVQAFFLIALPLARPALAVTAILAFMTGWGDFIFSSVLVPAPDTVKLAVPALYSLANSVSVPWGQFAAGAVIVVIPTVLVYLALNRYFEAGLTVGGVKG</sequence>